<evidence type="ECO:0000256" key="2">
    <source>
        <dbReference type="ARBA" id="ARBA00022574"/>
    </source>
</evidence>
<dbReference type="InterPro" id="IPR036047">
    <property type="entry name" value="F-box-like_dom_sf"/>
</dbReference>
<dbReference type="SUPFAM" id="SSF50978">
    <property type="entry name" value="WD40 repeat-like"/>
    <property type="match status" value="1"/>
</dbReference>
<dbReference type="InterPro" id="IPR001810">
    <property type="entry name" value="F-box_dom"/>
</dbReference>
<dbReference type="EMBL" id="MU864452">
    <property type="protein sequence ID" value="KAK4185363.1"/>
    <property type="molecule type" value="Genomic_DNA"/>
</dbReference>
<dbReference type="PROSITE" id="PS50082">
    <property type="entry name" value="WD_REPEATS_2"/>
    <property type="match status" value="5"/>
</dbReference>
<feature type="repeat" description="WD" evidence="4">
    <location>
        <begin position="435"/>
        <end position="476"/>
    </location>
</feature>
<accession>A0AAN7AFH8</accession>
<dbReference type="PROSITE" id="PS00678">
    <property type="entry name" value="WD_REPEATS_1"/>
    <property type="match status" value="4"/>
</dbReference>
<dbReference type="Pfam" id="PF00400">
    <property type="entry name" value="WD40"/>
    <property type="match status" value="6"/>
</dbReference>
<dbReference type="PRINTS" id="PR00320">
    <property type="entry name" value="GPROTEINBRPT"/>
</dbReference>
<feature type="repeat" description="WD" evidence="4">
    <location>
        <begin position="217"/>
        <end position="250"/>
    </location>
</feature>
<keyword evidence="2 4" id="KW-0853">WD repeat</keyword>
<reference evidence="7" key="2">
    <citation type="submission" date="2023-05" db="EMBL/GenBank/DDBJ databases">
        <authorList>
            <consortium name="Lawrence Berkeley National Laboratory"/>
            <person name="Steindorff A."/>
            <person name="Hensen N."/>
            <person name="Bonometti L."/>
            <person name="Westerberg I."/>
            <person name="Brannstrom I.O."/>
            <person name="Guillou S."/>
            <person name="Cros-Aarteil S."/>
            <person name="Calhoun S."/>
            <person name="Haridas S."/>
            <person name="Kuo A."/>
            <person name="Mondo S."/>
            <person name="Pangilinan J."/>
            <person name="Riley R."/>
            <person name="Labutti K."/>
            <person name="Andreopoulos B."/>
            <person name="Lipzen A."/>
            <person name="Chen C."/>
            <person name="Yanf M."/>
            <person name="Daum C."/>
            <person name="Ng V."/>
            <person name="Clum A."/>
            <person name="Ohm R."/>
            <person name="Martin F."/>
            <person name="Silar P."/>
            <person name="Natvig D."/>
            <person name="Lalanne C."/>
            <person name="Gautier V."/>
            <person name="Ament-Velasquez S.L."/>
            <person name="Kruys A."/>
            <person name="Hutchinson M.I."/>
            <person name="Powell A.J."/>
            <person name="Barry K."/>
            <person name="Miller A.N."/>
            <person name="Grigoriev I.V."/>
            <person name="Debuchy R."/>
            <person name="Gladieux P."/>
            <person name="Thoren M.H."/>
            <person name="Johannesson H."/>
        </authorList>
    </citation>
    <scope>NUCLEOTIDE SEQUENCE</scope>
    <source>
        <strain evidence="7">PSN309</strain>
    </source>
</reference>
<dbReference type="SMART" id="SM00256">
    <property type="entry name" value="FBOX"/>
    <property type="match status" value="1"/>
</dbReference>
<dbReference type="PANTHER" id="PTHR22847:SF745">
    <property type="entry name" value="F-BOX_WD REPEAT-CONTAINING PROTEIN 7"/>
    <property type="match status" value="1"/>
</dbReference>
<dbReference type="PROSITE" id="PS50294">
    <property type="entry name" value="WD_REPEATS_REGION"/>
    <property type="match status" value="4"/>
</dbReference>
<feature type="repeat" description="WD" evidence="4">
    <location>
        <begin position="395"/>
        <end position="434"/>
    </location>
</feature>
<evidence type="ECO:0000259" key="6">
    <source>
        <dbReference type="PROSITE" id="PS50181"/>
    </source>
</evidence>
<evidence type="ECO:0000256" key="3">
    <source>
        <dbReference type="ARBA" id="ARBA00022737"/>
    </source>
</evidence>
<dbReference type="SUPFAM" id="SSF81383">
    <property type="entry name" value="F-box domain"/>
    <property type="match status" value="1"/>
</dbReference>
<feature type="repeat" description="WD" evidence="4">
    <location>
        <begin position="355"/>
        <end position="394"/>
    </location>
</feature>
<evidence type="ECO:0000256" key="5">
    <source>
        <dbReference type="SAM" id="MobiDB-lite"/>
    </source>
</evidence>
<evidence type="ECO:0000256" key="4">
    <source>
        <dbReference type="PROSITE-ProRule" id="PRU00221"/>
    </source>
</evidence>
<dbReference type="InterPro" id="IPR020472">
    <property type="entry name" value="WD40_PAC1"/>
</dbReference>
<dbReference type="PANTHER" id="PTHR22847">
    <property type="entry name" value="WD40 REPEAT PROTEIN"/>
    <property type="match status" value="1"/>
</dbReference>
<dbReference type="InterPro" id="IPR001680">
    <property type="entry name" value="WD40_rpt"/>
</dbReference>
<dbReference type="Pfam" id="PF12937">
    <property type="entry name" value="F-box-like"/>
    <property type="match status" value="1"/>
</dbReference>
<gene>
    <name evidence="7" type="ORF">QBC35DRAFT_516957</name>
</gene>
<dbReference type="InterPro" id="IPR015943">
    <property type="entry name" value="WD40/YVTN_repeat-like_dom_sf"/>
</dbReference>
<proteinExistence type="inferred from homology"/>
<feature type="domain" description="F-box" evidence="6">
    <location>
        <begin position="115"/>
        <end position="161"/>
    </location>
</feature>
<sequence>MIYTGHGERTFEHDLSPIASPTYPVPGSGDQPPIIPRSTGAAARQAAAYACSSITGYDLVEPQRPCSGWLRGDSESGIGIALSSSTETFVQEGEIDSDVEIHGGFGREETKIVKVDFISRLPVELAIHVLSELDAATLATASLVSKHWAHVVENQHVWRESFLREKTTTYATGALVKPGSGLGVPDILPDNDWKEIYRVKEELDQHWREGKAKPVYLLGHTDSIYCLQFDENKIITGSRDRTIRVWDLKTFACKLVIGPPEVVKDLSFSLLYAEDGSPVHCAVLPDLEPVLGPDGHPRSPRRAHHSVPSLQAPALHHNASILCLQYDKEILVTGSSDATCIVYDITQNYRPVRRLKHHSAAVLDLSFDEKHIVTCSKDISICVWDRQTGTMLKQLRGHAGPVNAVQMRGNTIVSCSGDFRVKLWNIDTGKCIREFLGHSKGLACSQFSEDGRYIASAGNDKVIRIWDANTGECVREMKAHDNLVRSLHVDSISGRLVSGSYDSDIKVWDMETGTPLLDFPKWHSSWVLSAKSDYRRIVSSGQEPKILVLDFGAEIKNVEMLETAARHEVECMGKVQRTRRSHAREAGTVW</sequence>
<dbReference type="CDD" id="cd00200">
    <property type="entry name" value="WD40"/>
    <property type="match status" value="1"/>
</dbReference>
<feature type="compositionally biased region" description="Basic and acidic residues" evidence="5">
    <location>
        <begin position="1"/>
        <end position="15"/>
    </location>
</feature>
<evidence type="ECO:0000313" key="7">
    <source>
        <dbReference type="EMBL" id="KAK4185363.1"/>
    </source>
</evidence>
<dbReference type="InterPro" id="IPR036322">
    <property type="entry name" value="WD40_repeat_dom_sf"/>
</dbReference>
<dbReference type="InterPro" id="IPR019775">
    <property type="entry name" value="WD40_repeat_CS"/>
</dbReference>
<comment type="caution">
    <text evidence="7">The sequence shown here is derived from an EMBL/GenBank/DDBJ whole genome shotgun (WGS) entry which is preliminary data.</text>
</comment>
<dbReference type="Gene3D" id="1.20.1280.50">
    <property type="match status" value="1"/>
</dbReference>
<comment type="similarity">
    <text evidence="1">Belongs to the WD repeat MET30/SCONB/SCON-2 family.</text>
</comment>
<dbReference type="AlphaFoldDB" id="A0AAN7AFH8"/>
<organism evidence="7 8">
    <name type="scientific">Podospora australis</name>
    <dbReference type="NCBI Taxonomy" id="1536484"/>
    <lineage>
        <taxon>Eukaryota</taxon>
        <taxon>Fungi</taxon>
        <taxon>Dikarya</taxon>
        <taxon>Ascomycota</taxon>
        <taxon>Pezizomycotina</taxon>
        <taxon>Sordariomycetes</taxon>
        <taxon>Sordariomycetidae</taxon>
        <taxon>Sordariales</taxon>
        <taxon>Podosporaceae</taxon>
        <taxon>Podospora</taxon>
    </lineage>
</organism>
<keyword evidence="8" id="KW-1185">Reference proteome</keyword>
<dbReference type="Gene3D" id="2.130.10.10">
    <property type="entry name" value="YVTN repeat-like/Quinoprotein amine dehydrogenase"/>
    <property type="match status" value="2"/>
</dbReference>
<evidence type="ECO:0000313" key="8">
    <source>
        <dbReference type="Proteomes" id="UP001302126"/>
    </source>
</evidence>
<dbReference type="Proteomes" id="UP001302126">
    <property type="component" value="Unassembled WGS sequence"/>
</dbReference>
<name>A0AAN7AFH8_9PEZI</name>
<keyword evidence="3" id="KW-0677">Repeat</keyword>
<feature type="repeat" description="WD" evidence="4">
    <location>
        <begin position="477"/>
        <end position="518"/>
    </location>
</feature>
<evidence type="ECO:0000256" key="1">
    <source>
        <dbReference type="ARBA" id="ARBA00007968"/>
    </source>
</evidence>
<feature type="region of interest" description="Disordered" evidence="5">
    <location>
        <begin position="1"/>
        <end position="33"/>
    </location>
</feature>
<dbReference type="SMART" id="SM00320">
    <property type="entry name" value="WD40"/>
    <property type="match status" value="6"/>
</dbReference>
<dbReference type="PROSITE" id="PS50181">
    <property type="entry name" value="FBOX"/>
    <property type="match status" value="1"/>
</dbReference>
<protein>
    <submittedName>
        <fullName evidence="7">WD40-repeat-containing domain protein</fullName>
    </submittedName>
</protein>
<reference evidence="7" key="1">
    <citation type="journal article" date="2023" name="Mol. Phylogenet. Evol.">
        <title>Genome-scale phylogeny and comparative genomics of the fungal order Sordariales.</title>
        <authorList>
            <person name="Hensen N."/>
            <person name="Bonometti L."/>
            <person name="Westerberg I."/>
            <person name="Brannstrom I.O."/>
            <person name="Guillou S."/>
            <person name="Cros-Aarteil S."/>
            <person name="Calhoun S."/>
            <person name="Haridas S."/>
            <person name="Kuo A."/>
            <person name="Mondo S."/>
            <person name="Pangilinan J."/>
            <person name="Riley R."/>
            <person name="LaButti K."/>
            <person name="Andreopoulos B."/>
            <person name="Lipzen A."/>
            <person name="Chen C."/>
            <person name="Yan M."/>
            <person name="Daum C."/>
            <person name="Ng V."/>
            <person name="Clum A."/>
            <person name="Steindorff A."/>
            <person name="Ohm R.A."/>
            <person name="Martin F."/>
            <person name="Silar P."/>
            <person name="Natvig D.O."/>
            <person name="Lalanne C."/>
            <person name="Gautier V."/>
            <person name="Ament-Velasquez S.L."/>
            <person name="Kruys A."/>
            <person name="Hutchinson M.I."/>
            <person name="Powell A.J."/>
            <person name="Barry K."/>
            <person name="Miller A.N."/>
            <person name="Grigoriev I.V."/>
            <person name="Debuchy R."/>
            <person name="Gladieux P."/>
            <person name="Hiltunen Thoren M."/>
            <person name="Johannesson H."/>
        </authorList>
    </citation>
    <scope>NUCLEOTIDE SEQUENCE</scope>
    <source>
        <strain evidence="7">PSN309</strain>
    </source>
</reference>